<feature type="domain" description="DUF5642" evidence="2">
    <location>
        <begin position="44"/>
        <end position="191"/>
    </location>
</feature>
<dbReference type="Pfam" id="PF18702">
    <property type="entry name" value="DUF5642"/>
    <property type="match status" value="1"/>
</dbReference>
<organism evidence="3 4">
    <name type="scientific">Williamsia sterculiae</name>
    <dbReference type="NCBI Taxonomy" id="1344003"/>
    <lineage>
        <taxon>Bacteria</taxon>
        <taxon>Bacillati</taxon>
        <taxon>Actinomycetota</taxon>
        <taxon>Actinomycetes</taxon>
        <taxon>Mycobacteriales</taxon>
        <taxon>Nocardiaceae</taxon>
        <taxon>Williamsia</taxon>
    </lineage>
</organism>
<evidence type="ECO:0000259" key="2">
    <source>
        <dbReference type="Pfam" id="PF18702"/>
    </source>
</evidence>
<evidence type="ECO:0000313" key="3">
    <source>
        <dbReference type="EMBL" id="SIR86521.1"/>
    </source>
</evidence>
<dbReference type="InterPro" id="IPR041313">
    <property type="entry name" value="DUF5642"/>
</dbReference>
<dbReference type="AlphaFoldDB" id="A0A1N7EEJ9"/>
<reference evidence="3 4" key="1">
    <citation type="submission" date="2017-01" db="EMBL/GenBank/DDBJ databases">
        <authorList>
            <person name="Mah S.A."/>
            <person name="Swanson W.J."/>
            <person name="Moy G.W."/>
            <person name="Vacquier V.D."/>
        </authorList>
    </citation>
    <scope>NUCLEOTIDE SEQUENCE [LARGE SCALE GENOMIC DNA]</scope>
    <source>
        <strain evidence="3 4">CPCC 203464</strain>
    </source>
</reference>
<gene>
    <name evidence="3" type="ORF">SAMN05445060_1227</name>
</gene>
<dbReference type="Proteomes" id="UP000186218">
    <property type="component" value="Unassembled WGS sequence"/>
</dbReference>
<keyword evidence="4" id="KW-1185">Reference proteome</keyword>
<feature type="chain" id="PRO_5038882105" description="DUF5642 domain-containing protein" evidence="1">
    <location>
        <begin position="20"/>
        <end position="222"/>
    </location>
</feature>
<protein>
    <recommendedName>
        <fullName evidence="2">DUF5642 domain-containing protein</fullName>
    </recommendedName>
</protein>
<feature type="signal peptide" evidence="1">
    <location>
        <begin position="1"/>
        <end position="19"/>
    </location>
</feature>
<dbReference type="STRING" id="1344003.SAMN05445060_1227"/>
<accession>A0A1N7EEJ9</accession>
<keyword evidence="1" id="KW-0732">Signal</keyword>
<name>A0A1N7EEJ9_9NOCA</name>
<dbReference type="EMBL" id="FTNT01000003">
    <property type="protein sequence ID" value="SIR86521.1"/>
    <property type="molecule type" value="Genomic_DNA"/>
</dbReference>
<proteinExistence type="predicted"/>
<evidence type="ECO:0000313" key="4">
    <source>
        <dbReference type="Proteomes" id="UP000186218"/>
    </source>
</evidence>
<sequence>MLCLACVAAVMMVSGCGRAIEGIAVAATPTSPSVDVGALALTPADFPAGYSADRLRSQQATDVLADLLGVPVGATVLPASCAPPAIDPSRAVVVTGMPSATSTATRGGNLTVVTAAVDAPLRSVATWADRCRTYATSRGAAATAVTVTTVPPAPVESQESFAMRRVVTSTTSLQKPQTTTMLIAQNDGIRVYAAYLSYTSDKPDGAALDEVFTTAVRKSRQR</sequence>
<evidence type="ECO:0000256" key="1">
    <source>
        <dbReference type="SAM" id="SignalP"/>
    </source>
</evidence>